<dbReference type="PANTHER" id="PTHR30255:SF2">
    <property type="entry name" value="SINGLE-STRANDED-DNA-SPECIFIC EXONUCLEASE RECJ"/>
    <property type="match status" value="1"/>
</dbReference>
<dbReference type="InterPro" id="IPR001667">
    <property type="entry name" value="DDH_dom"/>
</dbReference>
<evidence type="ECO:0000259" key="7">
    <source>
        <dbReference type="Pfam" id="PF02272"/>
    </source>
</evidence>
<dbReference type="Pfam" id="PF17768">
    <property type="entry name" value="RecJ_OB"/>
    <property type="match status" value="1"/>
</dbReference>
<dbReference type="AlphaFoldDB" id="A0A380N123"/>
<dbReference type="GO" id="GO:0006281">
    <property type="term" value="P:DNA repair"/>
    <property type="evidence" value="ECO:0007669"/>
    <property type="project" value="InterPro"/>
</dbReference>
<keyword evidence="10" id="KW-1185">Reference proteome</keyword>
<dbReference type="NCBIfam" id="TIGR00644">
    <property type="entry name" value="recJ"/>
    <property type="match status" value="1"/>
</dbReference>
<dbReference type="RefSeq" id="WP_245888141.1">
    <property type="nucleotide sequence ID" value="NZ_UHIA01000004.1"/>
</dbReference>
<comment type="similarity">
    <text evidence="1">Belongs to the RecJ family.</text>
</comment>
<dbReference type="SUPFAM" id="SSF64182">
    <property type="entry name" value="DHH phosphoesterases"/>
    <property type="match status" value="1"/>
</dbReference>
<sequence>MVQIIRRPFRTAPQQFSPDWHPVVRDIYAARVDSAAEVEKKLQLLQSPQALPDIALAAETLARAIRGGEDILIYGDYDVDGASAAALMMRVLRKLGARVRYFVPNRMAHGYGLSPAGLAACSPLPDVLVTVDNGTRSHEAAADLLAQGVKLIITDHHEPDAQLPPAVAVVNPKRHDSRFASPHLAGVGVVFYLLLALRRHYVEQGWDFACQLTDYLDLVALGTVADIVPLDFNNRILVQAGMQRLQSAKGNLGLRALCAVANLNPAVLLPSDIGFALAPRLNAVGRLEDMHDGVELLLCDDWATAGDYAEQLDLLNRDRKALESEMCSRAMQVIDEKQAIASAYLPDAHEGVIGIVAARIKSRFARPALVATDAQESGKIKASLRSVQGVNIHELLAFAAQSLPPQVLQFGGHALAAGLTVQQEYYAALIEALNAAFYQHIGLQAPEAAIYVDGELPPDMLHIDWARYLEKLEPWGSELPAPQFYNRFQVIECRQLGAQHTRMNLRHLQTGQQIAATWFFQVADFRYGDTIGAVFQMQVNRFFGDERLNLLISHAALA</sequence>
<dbReference type="EMBL" id="UHIA01000004">
    <property type="protein sequence ID" value="SUO98262.1"/>
    <property type="molecule type" value="Genomic_DNA"/>
</dbReference>
<dbReference type="InterPro" id="IPR041122">
    <property type="entry name" value="RecJ_OB"/>
</dbReference>
<dbReference type="InterPro" id="IPR004610">
    <property type="entry name" value="RecJ"/>
</dbReference>
<dbReference type="InterPro" id="IPR003156">
    <property type="entry name" value="DHHA1_dom"/>
</dbReference>
<evidence type="ECO:0000256" key="2">
    <source>
        <dbReference type="ARBA" id="ARBA00019841"/>
    </source>
</evidence>
<feature type="domain" description="RecJ OB" evidence="8">
    <location>
        <begin position="452"/>
        <end position="553"/>
    </location>
</feature>
<protein>
    <recommendedName>
        <fullName evidence="2">Single-stranded-DNA-specific exonuclease RecJ</fullName>
    </recommendedName>
</protein>
<gene>
    <name evidence="9" type="primary">recJ</name>
    <name evidence="9" type="ORF">NCTC10717_02004</name>
</gene>
<dbReference type="InterPro" id="IPR051673">
    <property type="entry name" value="SSDNA_exonuclease_RecJ"/>
</dbReference>
<keyword evidence="3" id="KW-0540">Nuclease</keyword>
<dbReference type="GO" id="GO:0003676">
    <property type="term" value="F:nucleic acid binding"/>
    <property type="evidence" value="ECO:0007669"/>
    <property type="project" value="InterPro"/>
</dbReference>
<evidence type="ECO:0000256" key="4">
    <source>
        <dbReference type="ARBA" id="ARBA00022801"/>
    </source>
</evidence>
<accession>A0A380N123</accession>
<dbReference type="GO" id="GO:0006310">
    <property type="term" value="P:DNA recombination"/>
    <property type="evidence" value="ECO:0007669"/>
    <property type="project" value="InterPro"/>
</dbReference>
<evidence type="ECO:0000256" key="3">
    <source>
        <dbReference type="ARBA" id="ARBA00022722"/>
    </source>
</evidence>
<keyword evidence="4 9" id="KW-0378">Hydrolase</keyword>
<feature type="domain" description="DDH" evidence="6">
    <location>
        <begin position="71"/>
        <end position="223"/>
    </location>
</feature>
<organism evidence="9 10">
    <name type="scientific">Suttonella indologenes</name>
    <dbReference type="NCBI Taxonomy" id="13276"/>
    <lineage>
        <taxon>Bacteria</taxon>
        <taxon>Pseudomonadati</taxon>
        <taxon>Pseudomonadota</taxon>
        <taxon>Gammaproteobacteria</taxon>
        <taxon>Cardiobacteriales</taxon>
        <taxon>Cardiobacteriaceae</taxon>
        <taxon>Suttonella</taxon>
    </lineage>
</organism>
<proteinExistence type="inferred from homology"/>
<dbReference type="Pfam" id="PF02272">
    <property type="entry name" value="DHHA1"/>
    <property type="match status" value="1"/>
</dbReference>
<evidence type="ECO:0000313" key="9">
    <source>
        <dbReference type="EMBL" id="SUO98262.1"/>
    </source>
</evidence>
<evidence type="ECO:0000256" key="1">
    <source>
        <dbReference type="ARBA" id="ARBA00005915"/>
    </source>
</evidence>
<evidence type="ECO:0000256" key="5">
    <source>
        <dbReference type="ARBA" id="ARBA00022839"/>
    </source>
</evidence>
<dbReference type="Proteomes" id="UP000254575">
    <property type="component" value="Unassembled WGS sequence"/>
</dbReference>
<dbReference type="GO" id="GO:0008409">
    <property type="term" value="F:5'-3' exonuclease activity"/>
    <property type="evidence" value="ECO:0007669"/>
    <property type="project" value="InterPro"/>
</dbReference>
<keyword evidence="5 9" id="KW-0269">Exonuclease</keyword>
<evidence type="ECO:0000259" key="8">
    <source>
        <dbReference type="Pfam" id="PF17768"/>
    </source>
</evidence>
<feature type="domain" description="DHHA1" evidence="7">
    <location>
        <begin position="340"/>
        <end position="437"/>
    </location>
</feature>
<reference evidence="9 10" key="1">
    <citation type="submission" date="2018-06" db="EMBL/GenBank/DDBJ databases">
        <authorList>
            <consortium name="Pathogen Informatics"/>
            <person name="Doyle S."/>
        </authorList>
    </citation>
    <scope>NUCLEOTIDE SEQUENCE [LARGE SCALE GENOMIC DNA]</scope>
    <source>
        <strain evidence="9 10">NCTC10717</strain>
    </source>
</reference>
<dbReference type="Gene3D" id="3.10.310.30">
    <property type="match status" value="1"/>
</dbReference>
<dbReference type="InterPro" id="IPR038763">
    <property type="entry name" value="DHH_sf"/>
</dbReference>
<dbReference type="PANTHER" id="PTHR30255">
    <property type="entry name" value="SINGLE-STRANDED-DNA-SPECIFIC EXONUCLEASE RECJ"/>
    <property type="match status" value="1"/>
</dbReference>
<dbReference type="Pfam" id="PF01368">
    <property type="entry name" value="DHH"/>
    <property type="match status" value="1"/>
</dbReference>
<dbReference type="Gene3D" id="3.90.1640.30">
    <property type="match status" value="1"/>
</dbReference>
<name>A0A380N123_9GAMM</name>
<evidence type="ECO:0000259" key="6">
    <source>
        <dbReference type="Pfam" id="PF01368"/>
    </source>
</evidence>
<evidence type="ECO:0000313" key="10">
    <source>
        <dbReference type="Proteomes" id="UP000254575"/>
    </source>
</evidence>